<evidence type="ECO:0000313" key="2">
    <source>
        <dbReference type="Proteomes" id="UP000790347"/>
    </source>
</evidence>
<gene>
    <name evidence="1" type="ORF">DERF_002574</name>
</gene>
<accession>A0A922IAX8</accession>
<proteinExistence type="predicted"/>
<dbReference type="Proteomes" id="UP000790347">
    <property type="component" value="Unassembled WGS sequence"/>
</dbReference>
<sequence>MYRHLYSVHIDLNDSLTANGDGTKMNKMKISNQIRRTIIIREPKEKRFIQAFIINTDKYCPLCH</sequence>
<name>A0A922IAX8_DERFA</name>
<comment type="caution">
    <text evidence="1">The sequence shown here is derived from an EMBL/GenBank/DDBJ whole genome shotgun (WGS) entry which is preliminary data.</text>
</comment>
<reference evidence="1" key="2">
    <citation type="journal article" date="2022" name="Res Sq">
        <title>Comparative Genomics Reveals Insights into the Divergent Evolution of Astigmatic Mites and Household Pest Adaptations.</title>
        <authorList>
            <person name="Xiong Q."/>
            <person name="Wan A.T.-Y."/>
            <person name="Liu X.-Y."/>
            <person name="Fung C.S.-H."/>
            <person name="Xiao X."/>
            <person name="Malainual N."/>
            <person name="Hou J."/>
            <person name="Wang L."/>
            <person name="Wang M."/>
            <person name="Yang K."/>
            <person name="Cui Y."/>
            <person name="Leung E."/>
            <person name="Nong W."/>
            <person name="Shin S.-K."/>
            <person name="Au S."/>
            <person name="Jeong K.Y."/>
            <person name="Chew F.T."/>
            <person name="Hui J."/>
            <person name="Leung T.F."/>
            <person name="Tungtrongchitr A."/>
            <person name="Zhong N."/>
            <person name="Liu Z."/>
            <person name="Tsui S."/>
        </authorList>
    </citation>
    <scope>NUCLEOTIDE SEQUENCE</scope>
    <source>
        <strain evidence="1">Derf</strain>
        <tissue evidence="1">Whole organism</tissue>
    </source>
</reference>
<dbReference type="AlphaFoldDB" id="A0A922IAX8"/>
<dbReference type="EMBL" id="ASGP02000001">
    <property type="protein sequence ID" value="KAH9528652.1"/>
    <property type="molecule type" value="Genomic_DNA"/>
</dbReference>
<protein>
    <submittedName>
        <fullName evidence="1">Uncharacterized protein</fullName>
    </submittedName>
</protein>
<organism evidence="1 2">
    <name type="scientific">Dermatophagoides farinae</name>
    <name type="common">American house dust mite</name>
    <dbReference type="NCBI Taxonomy" id="6954"/>
    <lineage>
        <taxon>Eukaryota</taxon>
        <taxon>Metazoa</taxon>
        <taxon>Ecdysozoa</taxon>
        <taxon>Arthropoda</taxon>
        <taxon>Chelicerata</taxon>
        <taxon>Arachnida</taxon>
        <taxon>Acari</taxon>
        <taxon>Acariformes</taxon>
        <taxon>Sarcoptiformes</taxon>
        <taxon>Astigmata</taxon>
        <taxon>Psoroptidia</taxon>
        <taxon>Analgoidea</taxon>
        <taxon>Pyroglyphidae</taxon>
        <taxon>Dermatophagoidinae</taxon>
        <taxon>Dermatophagoides</taxon>
    </lineage>
</organism>
<keyword evidence="2" id="KW-1185">Reference proteome</keyword>
<reference evidence="1" key="1">
    <citation type="submission" date="2013-05" db="EMBL/GenBank/DDBJ databases">
        <authorList>
            <person name="Yim A.K.Y."/>
            <person name="Chan T.F."/>
            <person name="Ji K.M."/>
            <person name="Liu X.Y."/>
            <person name="Zhou J.W."/>
            <person name="Li R.Q."/>
            <person name="Yang K.Y."/>
            <person name="Li J."/>
            <person name="Li M."/>
            <person name="Law P.T.W."/>
            <person name="Wu Y.L."/>
            <person name="Cai Z.L."/>
            <person name="Qin H."/>
            <person name="Bao Y."/>
            <person name="Leung R.K.K."/>
            <person name="Ng P.K.S."/>
            <person name="Zou J."/>
            <person name="Zhong X.J."/>
            <person name="Ran P.X."/>
            <person name="Zhong N.S."/>
            <person name="Liu Z.G."/>
            <person name="Tsui S.K.W."/>
        </authorList>
    </citation>
    <scope>NUCLEOTIDE SEQUENCE</scope>
    <source>
        <strain evidence="1">Derf</strain>
        <tissue evidence="1">Whole organism</tissue>
    </source>
</reference>
<evidence type="ECO:0000313" key="1">
    <source>
        <dbReference type="EMBL" id="KAH9528652.1"/>
    </source>
</evidence>